<dbReference type="GO" id="GO:0006508">
    <property type="term" value="P:proteolysis"/>
    <property type="evidence" value="ECO:0007669"/>
    <property type="project" value="UniProtKB-KW"/>
</dbReference>
<dbReference type="PANTHER" id="PTHR43343">
    <property type="entry name" value="PEPTIDASE S12"/>
    <property type="match status" value="1"/>
</dbReference>
<evidence type="ECO:0000313" key="4">
    <source>
        <dbReference type="EMBL" id="GLC26634.1"/>
    </source>
</evidence>
<comment type="caution">
    <text evidence="4">The sequence shown here is derived from an EMBL/GenBank/DDBJ whole genome shotgun (WGS) entry which is preliminary data.</text>
</comment>
<dbReference type="Pfam" id="PF13365">
    <property type="entry name" value="Trypsin_2"/>
    <property type="match status" value="1"/>
</dbReference>
<feature type="domain" description="PDZ" evidence="3">
    <location>
        <begin position="260"/>
        <end position="336"/>
    </location>
</feature>
<accession>A0AA37Q5D0</accession>
<keyword evidence="1" id="KW-0645">Protease</keyword>
<dbReference type="GO" id="GO:0004252">
    <property type="term" value="F:serine-type endopeptidase activity"/>
    <property type="evidence" value="ECO:0007669"/>
    <property type="project" value="InterPro"/>
</dbReference>
<organism evidence="4 5">
    <name type="scientific">Roseisolibacter agri</name>
    <dbReference type="NCBI Taxonomy" id="2014610"/>
    <lineage>
        <taxon>Bacteria</taxon>
        <taxon>Pseudomonadati</taxon>
        <taxon>Gemmatimonadota</taxon>
        <taxon>Gemmatimonadia</taxon>
        <taxon>Gemmatimonadales</taxon>
        <taxon>Gemmatimonadaceae</taxon>
        <taxon>Roseisolibacter</taxon>
    </lineage>
</organism>
<sequence length="352" mass="36270">MRGIVGGLALAVALGVGIGIGVTGGDRLASAWRGPDTTARAAALQLGGAAAAATQPVMESERTIIRVAEQASPGVVMVERPGGSGSGVVIRRDGIVLTNAHVVGEARSVTITLADGRRLTGQVLGRDPTVDVAVVRIPANDAPVVPVGDSDRLVPGQIAVAIGNPLGYERSVTTGIVSALNRSIRGATLEALIQTDAAINPGNSGGPLLDSQGRVIGINTAIIPSATGLGFAIPINLARNIAEQLIATGRVRRAVLGVVPVDVTPPLAQQLGLPVREGVLIYQMDEDTDAFRVGLRPGDIITRINDTAIEQSGDMRRVLRAVGPGGTVRVQVIRRTGGRQTYTVRLGEQIIQ</sequence>
<keyword evidence="2" id="KW-0378">Hydrolase</keyword>
<dbReference type="SMART" id="SM00228">
    <property type="entry name" value="PDZ"/>
    <property type="match status" value="1"/>
</dbReference>
<dbReference type="AlphaFoldDB" id="A0AA37Q5D0"/>
<dbReference type="InterPro" id="IPR036034">
    <property type="entry name" value="PDZ_sf"/>
</dbReference>
<dbReference type="EMBL" id="BRXS01000005">
    <property type="protein sequence ID" value="GLC26634.1"/>
    <property type="molecule type" value="Genomic_DNA"/>
</dbReference>
<evidence type="ECO:0000259" key="3">
    <source>
        <dbReference type="PROSITE" id="PS50106"/>
    </source>
</evidence>
<dbReference type="Gene3D" id="2.30.42.10">
    <property type="match status" value="1"/>
</dbReference>
<dbReference type="RefSeq" id="WP_284351091.1">
    <property type="nucleotide sequence ID" value="NZ_BRXS01000005.1"/>
</dbReference>
<evidence type="ECO:0000256" key="1">
    <source>
        <dbReference type="ARBA" id="ARBA00022670"/>
    </source>
</evidence>
<evidence type="ECO:0000256" key="2">
    <source>
        <dbReference type="ARBA" id="ARBA00022801"/>
    </source>
</evidence>
<dbReference type="PRINTS" id="PR00834">
    <property type="entry name" value="PROTEASES2C"/>
</dbReference>
<dbReference type="SUPFAM" id="SSF50494">
    <property type="entry name" value="Trypsin-like serine proteases"/>
    <property type="match status" value="1"/>
</dbReference>
<dbReference type="InterPro" id="IPR051201">
    <property type="entry name" value="Chloro_Bact_Ser_Proteases"/>
</dbReference>
<dbReference type="PROSITE" id="PS50106">
    <property type="entry name" value="PDZ"/>
    <property type="match status" value="1"/>
</dbReference>
<dbReference type="PANTHER" id="PTHR43343:SF3">
    <property type="entry name" value="PROTEASE DO-LIKE 8, CHLOROPLASTIC"/>
    <property type="match status" value="1"/>
</dbReference>
<gene>
    <name evidence="4" type="ORF">rosag_31470</name>
</gene>
<name>A0AA37Q5D0_9BACT</name>
<dbReference type="InterPro" id="IPR001478">
    <property type="entry name" value="PDZ"/>
</dbReference>
<dbReference type="InterPro" id="IPR009003">
    <property type="entry name" value="Peptidase_S1_PA"/>
</dbReference>
<keyword evidence="5" id="KW-1185">Reference proteome</keyword>
<proteinExistence type="predicted"/>
<protein>
    <recommendedName>
        <fullName evidence="3">PDZ domain-containing protein</fullName>
    </recommendedName>
</protein>
<evidence type="ECO:0000313" key="5">
    <source>
        <dbReference type="Proteomes" id="UP001161325"/>
    </source>
</evidence>
<dbReference type="SUPFAM" id="SSF50156">
    <property type="entry name" value="PDZ domain-like"/>
    <property type="match status" value="1"/>
</dbReference>
<reference evidence="4" key="1">
    <citation type="submission" date="2022-08" db="EMBL/GenBank/DDBJ databases">
        <title>Draft genome sequencing of Roseisolibacter agri AW1220.</title>
        <authorList>
            <person name="Tobiishi Y."/>
            <person name="Tonouchi A."/>
        </authorList>
    </citation>
    <scope>NUCLEOTIDE SEQUENCE</scope>
    <source>
        <strain evidence="4">AW1220</strain>
    </source>
</reference>
<dbReference type="Proteomes" id="UP001161325">
    <property type="component" value="Unassembled WGS sequence"/>
</dbReference>
<dbReference type="Pfam" id="PF13180">
    <property type="entry name" value="PDZ_2"/>
    <property type="match status" value="1"/>
</dbReference>
<dbReference type="Gene3D" id="2.40.10.120">
    <property type="match status" value="1"/>
</dbReference>
<dbReference type="InterPro" id="IPR001940">
    <property type="entry name" value="Peptidase_S1C"/>
</dbReference>